<name>A0A1W0A1N9_9STRA</name>
<evidence type="ECO:0000313" key="1">
    <source>
        <dbReference type="EMBL" id="OQS03960.1"/>
    </source>
</evidence>
<evidence type="ECO:0008006" key="3">
    <source>
        <dbReference type="Google" id="ProtNLM"/>
    </source>
</evidence>
<keyword evidence="2" id="KW-1185">Reference proteome</keyword>
<protein>
    <recommendedName>
        <fullName evidence="3">DUF4419 domain-containing protein</fullName>
    </recommendedName>
</protein>
<proteinExistence type="predicted"/>
<reference evidence="1 2" key="1">
    <citation type="journal article" date="2014" name="Genome Biol. Evol.">
        <title>The secreted proteins of Achlya hypogyna and Thraustotheca clavata identify the ancestral oomycete secretome and reveal gene acquisitions by horizontal gene transfer.</title>
        <authorList>
            <person name="Misner I."/>
            <person name="Blouin N."/>
            <person name="Leonard G."/>
            <person name="Richards T.A."/>
            <person name="Lane C.E."/>
        </authorList>
    </citation>
    <scope>NUCLEOTIDE SEQUENCE [LARGE SCALE GENOMIC DNA]</scope>
    <source>
        <strain evidence="1 2">ATCC 34112</strain>
    </source>
</reference>
<dbReference type="OrthoDB" id="9978173at2759"/>
<comment type="caution">
    <text evidence="1">The sequence shown here is derived from an EMBL/GenBank/DDBJ whole genome shotgun (WGS) entry which is preliminary data.</text>
</comment>
<sequence length="374" mass="42357">MVTFPVSAKQTEKYDNAFVNVPLVVSQKEFQQEGCGTIVQSSPSKGKFGRTDSGFVKGIIEAYNHHHNLVLRPDDVWLAIMIQFGLYVNGNAENLRHIFVNHEGQRELKVIRKGSLFTVDFGSMAVKMVNLMNANLVDSTLGQWILPSFTTTTHHDTIVGSVVMMASMKKYFKYVFELECGIPEVTLLGTVEDWENIRQRIEKLQDYGEVMHEWVEMLESILDEFILAAKNKPNVEFWRRVCHDISNGSGPTYISGWVSAFCVFNEDGKWQGSKKCVDMGGYDFNSDYPIIDTNDIPPGYLTVDVLVIDNGVKHKSMMFAGHLAYEVRDETTIVPHLSWSIVLKDGTPKPKPKYSYEQELPSEPEDCDLCGLFD</sequence>
<dbReference type="Pfam" id="PF14388">
    <property type="entry name" value="DUF4419"/>
    <property type="match status" value="1"/>
</dbReference>
<dbReference type="InterPro" id="IPR025533">
    <property type="entry name" value="DUF4419"/>
</dbReference>
<dbReference type="EMBL" id="JNBS01000707">
    <property type="protein sequence ID" value="OQS03960.1"/>
    <property type="molecule type" value="Genomic_DNA"/>
</dbReference>
<organism evidence="1 2">
    <name type="scientific">Thraustotheca clavata</name>
    <dbReference type="NCBI Taxonomy" id="74557"/>
    <lineage>
        <taxon>Eukaryota</taxon>
        <taxon>Sar</taxon>
        <taxon>Stramenopiles</taxon>
        <taxon>Oomycota</taxon>
        <taxon>Saprolegniomycetes</taxon>
        <taxon>Saprolegniales</taxon>
        <taxon>Achlyaceae</taxon>
        <taxon>Thraustotheca</taxon>
    </lineage>
</organism>
<gene>
    <name evidence="1" type="ORF">THRCLA_03761</name>
</gene>
<evidence type="ECO:0000313" key="2">
    <source>
        <dbReference type="Proteomes" id="UP000243217"/>
    </source>
</evidence>
<accession>A0A1W0A1N9</accession>
<dbReference type="Proteomes" id="UP000243217">
    <property type="component" value="Unassembled WGS sequence"/>
</dbReference>
<dbReference type="PANTHER" id="PTHR31252:SF11">
    <property type="entry name" value="DUF4419 DOMAIN-CONTAINING PROTEIN"/>
    <property type="match status" value="1"/>
</dbReference>
<dbReference type="AlphaFoldDB" id="A0A1W0A1N9"/>
<dbReference type="STRING" id="74557.A0A1W0A1N9"/>
<dbReference type="PANTHER" id="PTHR31252">
    <property type="entry name" value="DUF4419 DOMAIN-CONTAINING PROTEIN"/>
    <property type="match status" value="1"/>
</dbReference>